<gene>
    <name evidence="1" type="ORF">KBY27_17185</name>
</gene>
<comment type="caution">
    <text evidence="1">The sequence shown here is derived from an EMBL/GenBank/DDBJ whole genome shotgun (WGS) entry which is preliminary data.</text>
</comment>
<dbReference type="Proteomes" id="UP000813672">
    <property type="component" value="Unassembled WGS sequence"/>
</dbReference>
<dbReference type="EMBL" id="JAGQAF010000011">
    <property type="protein sequence ID" value="MCE8539194.1"/>
    <property type="molecule type" value="Genomic_DNA"/>
</dbReference>
<name>A0A9Q3WP11_9RHOB</name>
<accession>A0A9Q3WP11</accession>
<dbReference type="AlphaFoldDB" id="A0A9Q3WP11"/>
<organism evidence="1 2">
    <name type="scientific">Ruegeria pomeroyi</name>
    <dbReference type="NCBI Taxonomy" id="89184"/>
    <lineage>
        <taxon>Bacteria</taxon>
        <taxon>Pseudomonadati</taxon>
        <taxon>Pseudomonadota</taxon>
        <taxon>Alphaproteobacteria</taxon>
        <taxon>Rhodobacterales</taxon>
        <taxon>Roseobacteraceae</taxon>
        <taxon>Ruegeria</taxon>
    </lineage>
</organism>
<dbReference type="RefSeq" id="WP_234221155.1">
    <property type="nucleotide sequence ID" value="NZ_JAGQAF010000011.1"/>
</dbReference>
<evidence type="ECO:0000313" key="2">
    <source>
        <dbReference type="Proteomes" id="UP000813672"/>
    </source>
</evidence>
<sequence length="132" mass="14428">MPRQTDIPDPIRSALRRVGGVLGIVLMVLQLLAPQLAQAGEGAWIEICSEEGAVWIQMPVEGTDDPCPDCGDCLMCSTAVDFMTPAYGGVVELVLLNARQRTRTDMSARAVRNRLWPETRGPPFQDKRGAMC</sequence>
<protein>
    <submittedName>
        <fullName evidence="1">Uncharacterized protein</fullName>
    </submittedName>
</protein>
<dbReference type="Pfam" id="PF11162">
    <property type="entry name" value="DUF2946"/>
    <property type="match status" value="1"/>
</dbReference>
<proteinExistence type="predicted"/>
<reference evidence="1" key="1">
    <citation type="journal article" date="2021" name="Environ. Microbiol.">
        <title>Cryptic niche differentiation of novel sediment ecotypes of Rugeria pomeroyi correlates with nitrate respiration.</title>
        <authorList>
            <person name="Lin X."/>
            <person name="McNichol J."/>
            <person name="Chu X."/>
            <person name="Qian Y."/>
            <person name="Luo H."/>
        </authorList>
    </citation>
    <scope>NUCLEOTIDE SEQUENCE</scope>
    <source>
        <strain evidence="1">SZCCDBB064</strain>
    </source>
</reference>
<dbReference type="InterPro" id="IPR021333">
    <property type="entry name" value="DUF2946"/>
</dbReference>
<evidence type="ECO:0000313" key="1">
    <source>
        <dbReference type="EMBL" id="MCE8539194.1"/>
    </source>
</evidence>